<feature type="binding site" evidence="9">
    <location>
        <position position="167"/>
    </location>
    <ligand>
        <name>phosphoenolpyruvate</name>
        <dbReference type="ChEBI" id="CHEBI:58702"/>
    </ligand>
</feature>
<dbReference type="PATRIC" id="fig|1121328.3.peg.609"/>
<evidence type="ECO:0000256" key="1">
    <source>
        <dbReference type="ARBA" id="ARBA00002174"/>
    </source>
</evidence>
<dbReference type="GO" id="GO:0009423">
    <property type="term" value="P:chorismate biosynthetic process"/>
    <property type="evidence" value="ECO:0007669"/>
    <property type="project" value="UniProtKB-UniRule"/>
</dbReference>
<evidence type="ECO:0000313" key="12">
    <source>
        <dbReference type="EMBL" id="SHL25309.1"/>
    </source>
</evidence>
<reference evidence="12 14" key="2">
    <citation type="submission" date="2016-11" db="EMBL/GenBank/DDBJ databases">
        <authorList>
            <person name="Varghese N."/>
            <person name="Submissions S."/>
        </authorList>
    </citation>
    <scope>NUCLEOTIDE SEQUENCE [LARGE SCALE GENOMIC DNA]</scope>
    <source>
        <strain evidence="12 14">DSM 7308</strain>
    </source>
</reference>
<dbReference type="GO" id="GO:0008652">
    <property type="term" value="P:amino acid biosynthetic process"/>
    <property type="evidence" value="ECO:0007669"/>
    <property type="project" value="UniProtKB-KW"/>
</dbReference>
<evidence type="ECO:0000256" key="7">
    <source>
        <dbReference type="ARBA" id="ARBA00023141"/>
    </source>
</evidence>
<keyword evidence="4 9" id="KW-0963">Cytoplasm</keyword>
<dbReference type="GO" id="GO:0003866">
    <property type="term" value="F:3-phosphoshikimate 1-carboxyvinyltransferase activity"/>
    <property type="evidence" value="ECO:0007669"/>
    <property type="project" value="UniProtKB-UniRule"/>
</dbReference>
<dbReference type="FunFam" id="3.65.10.10:FF:000005">
    <property type="entry name" value="3-phosphoshikimate 1-carboxyvinyltransferase"/>
    <property type="match status" value="1"/>
</dbReference>
<accession>A0A150FPI3</accession>
<feature type="binding site" evidence="9">
    <location>
        <position position="19"/>
    </location>
    <ligand>
        <name>3-phosphoshikimate</name>
        <dbReference type="ChEBI" id="CHEBI:145989"/>
    </ligand>
</feature>
<evidence type="ECO:0000313" key="13">
    <source>
        <dbReference type="Proteomes" id="UP000092605"/>
    </source>
</evidence>
<dbReference type="AlphaFoldDB" id="A0A150FPI3"/>
<dbReference type="FunFam" id="3.65.10.10:FF:000006">
    <property type="entry name" value="3-phosphoshikimate 1-carboxyvinyltransferase"/>
    <property type="match status" value="1"/>
</dbReference>
<evidence type="ECO:0000256" key="3">
    <source>
        <dbReference type="ARBA" id="ARBA00009948"/>
    </source>
</evidence>
<dbReference type="UniPathway" id="UPA00053">
    <property type="reaction ID" value="UER00089"/>
</dbReference>
<feature type="binding site" evidence="9">
    <location>
        <position position="344"/>
    </location>
    <ligand>
        <name>phosphoenolpyruvate</name>
        <dbReference type="ChEBI" id="CHEBI:58702"/>
    </ligand>
</feature>
<comment type="similarity">
    <text evidence="3 9">Belongs to the EPSP synthase family.</text>
</comment>
<dbReference type="GO" id="GO:0005737">
    <property type="term" value="C:cytoplasm"/>
    <property type="evidence" value="ECO:0007669"/>
    <property type="project" value="UniProtKB-SubCell"/>
</dbReference>
<dbReference type="PROSITE" id="PS00885">
    <property type="entry name" value="EPSP_SYNTHASE_2"/>
    <property type="match status" value="1"/>
</dbReference>
<feature type="binding site" evidence="9">
    <location>
        <position position="120"/>
    </location>
    <ligand>
        <name>phosphoenolpyruvate</name>
        <dbReference type="ChEBI" id="CHEBI:58702"/>
    </ligand>
</feature>
<dbReference type="EMBL" id="LSFY01000001">
    <property type="protein sequence ID" value="KXZ39532.1"/>
    <property type="molecule type" value="Genomic_DNA"/>
</dbReference>
<dbReference type="InterPro" id="IPR036968">
    <property type="entry name" value="Enolpyruvate_Tfrase_sf"/>
</dbReference>
<dbReference type="InterPro" id="IPR006264">
    <property type="entry name" value="EPSP_synthase"/>
</dbReference>
<evidence type="ECO:0000313" key="14">
    <source>
        <dbReference type="Proteomes" id="UP000323392"/>
    </source>
</evidence>
<dbReference type="PANTHER" id="PTHR21090">
    <property type="entry name" value="AROM/DEHYDROQUINATE SYNTHASE"/>
    <property type="match status" value="1"/>
</dbReference>
<reference evidence="11 13" key="1">
    <citation type="submission" date="2016-02" db="EMBL/GenBank/DDBJ databases">
        <title>Draft genome sequence for Clostridium paradoxum JW-YL-7.</title>
        <authorList>
            <person name="Utturkar S.M."/>
            <person name="Lancaster A."/>
            <person name="Poole F.L."/>
            <person name="Adams M.W."/>
            <person name="Brown S.D."/>
        </authorList>
    </citation>
    <scope>NUCLEOTIDE SEQUENCE [LARGE SCALE GENOMIC DNA]</scope>
    <source>
        <strain evidence="11 13">JW-YL-7</strain>
    </source>
</reference>
<dbReference type="Pfam" id="PF00275">
    <property type="entry name" value="EPSP_synthase"/>
    <property type="match status" value="1"/>
</dbReference>
<evidence type="ECO:0000256" key="6">
    <source>
        <dbReference type="ARBA" id="ARBA00022679"/>
    </source>
</evidence>
<sequence>MIFNPISHIKGEINLVGDKSISHRAIMLSSISNGNSYIENFLMAKDCLSTIDCFRKMGVDININKDKSVSVKGVGLRGLKRPHGQLDVGNSGTTIRLLMGILAGQNFEANLIGDSSIAQRPMKRVTDPLRKMGAKIIGKDDANFVPITIHGGQLKGIDYIMPIASAQVKSSIILASLYASSQTRIVEKVKSRNHTEIMLKEFGANINVIDNEIYINQVEKLYGQNIYVPADISSASFFICAASMLKGSEILIKNVGLNPTRTGILEVLSQMGGNFEVLNKKVVCGEIIGDLLVRYSKLKAIQIGKELIPKLIDEIPIIAVLATQCEGTTVIKDASELKVKESNRIKSVVLNLKAMGADIEELEDGMIINGPCKLKGTKIDSFNDHRIAMAFSIAALVADKDTCIDNFDCIDISFPEFTDILRKVSY</sequence>
<dbReference type="PROSITE" id="PS00104">
    <property type="entry name" value="EPSP_SYNTHASE_1"/>
    <property type="match status" value="1"/>
</dbReference>
<dbReference type="Proteomes" id="UP000323392">
    <property type="component" value="Unassembled WGS sequence"/>
</dbReference>
<comment type="subcellular location">
    <subcellularLocation>
        <location evidence="9">Cytoplasm</location>
    </subcellularLocation>
</comment>
<organism evidence="11 13">
    <name type="scientific">Alkalithermobacter thermoalcaliphilus JW-YL-7 = DSM 7308</name>
    <dbReference type="NCBI Taxonomy" id="1121328"/>
    <lineage>
        <taxon>Bacteria</taxon>
        <taxon>Bacillati</taxon>
        <taxon>Bacillota</taxon>
        <taxon>Clostridia</taxon>
        <taxon>Peptostreptococcales</taxon>
        <taxon>Tepidibacteraceae</taxon>
        <taxon>Alkalithermobacter</taxon>
    </lineage>
</organism>
<dbReference type="SUPFAM" id="SSF55205">
    <property type="entry name" value="EPT/RTPC-like"/>
    <property type="match status" value="1"/>
</dbReference>
<feature type="binding site" evidence="9">
    <location>
        <position position="386"/>
    </location>
    <ligand>
        <name>phosphoenolpyruvate</name>
        <dbReference type="ChEBI" id="CHEBI:58702"/>
    </ligand>
</feature>
<dbReference type="RefSeq" id="WP_066068883.1">
    <property type="nucleotide sequence ID" value="NZ_FRBG01000018.1"/>
</dbReference>
<keyword evidence="7 9" id="KW-0057">Aromatic amino acid biosynthesis</keyword>
<feature type="active site" description="Proton acceptor" evidence="9">
    <location>
        <position position="313"/>
    </location>
</feature>
<feature type="domain" description="Enolpyruvate transferase" evidence="10">
    <location>
        <begin position="5"/>
        <end position="421"/>
    </location>
</feature>
<evidence type="ECO:0000256" key="9">
    <source>
        <dbReference type="HAMAP-Rule" id="MF_00210"/>
    </source>
</evidence>
<comment type="subunit">
    <text evidence="9">Monomer.</text>
</comment>
<dbReference type="Gene3D" id="3.65.10.10">
    <property type="entry name" value="Enolpyruvate transferase domain"/>
    <property type="match status" value="2"/>
</dbReference>
<feature type="binding site" evidence="9">
    <location>
        <position position="167"/>
    </location>
    <ligand>
        <name>3-phosphoshikimate</name>
        <dbReference type="ChEBI" id="CHEBI:145989"/>
    </ligand>
</feature>
<dbReference type="InterPro" id="IPR013792">
    <property type="entry name" value="RNA3'P_cycl/enolpyr_Trfase_a/b"/>
</dbReference>
<evidence type="ECO:0000313" key="11">
    <source>
        <dbReference type="EMBL" id="KXZ39532.1"/>
    </source>
</evidence>
<dbReference type="STRING" id="1121328.JWYL7_0607"/>
<name>A0A150FPI3_CLOPD</name>
<feature type="binding site" evidence="9">
    <location>
        <position position="340"/>
    </location>
    <ligand>
        <name>3-phosphoshikimate</name>
        <dbReference type="ChEBI" id="CHEBI:145989"/>
    </ligand>
</feature>
<evidence type="ECO:0000256" key="4">
    <source>
        <dbReference type="ARBA" id="ARBA00022490"/>
    </source>
</evidence>
<dbReference type="OrthoDB" id="9809920at2"/>
<dbReference type="GO" id="GO:0009073">
    <property type="term" value="P:aromatic amino acid family biosynthetic process"/>
    <property type="evidence" value="ECO:0007669"/>
    <property type="project" value="UniProtKB-KW"/>
</dbReference>
<comment type="catalytic activity">
    <reaction evidence="8">
        <text>3-phosphoshikimate + phosphoenolpyruvate = 5-O-(1-carboxyvinyl)-3-phosphoshikimate + phosphate</text>
        <dbReference type="Rhea" id="RHEA:21256"/>
        <dbReference type="ChEBI" id="CHEBI:43474"/>
        <dbReference type="ChEBI" id="CHEBI:57701"/>
        <dbReference type="ChEBI" id="CHEBI:58702"/>
        <dbReference type="ChEBI" id="CHEBI:145989"/>
        <dbReference type="EC" id="2.5.1.19"/>
    </reaction>
    <physiologicalReaction direction="left-to-right" evidence="8">
        <dbReference type="Rhea" id="RHEA:21257"/>
    </physiologicalReaction>
</comment>
<feature type="binding site" evidence="9">
    <location>
        <position position="165"/>
    </location>
    <ligand>
        <name>3-phosphoshikimate</name>
        <dbReference type="ChEBI" id="CHEBI:145989"/>
    </ligand>
</feature>
<dbReference type="PIRSF" id="PIRSF000505">
    <property type="entry name" value="EPSPS"/>
    <property type="match status" value="1"/>
</dbReference>
<comment type="function">
    <text evidence="1 9">Catalyzes the transfer of the enolpyruvyl moiety of phosphoenolpyruvate (PEP) to the 5-hydroxyl of shikimate-3-phosphate (S3P) to produce enolpyruvyl shikimate-3-phosphate and inorganic phosphate.</text>
</comment>
<proteinExistence type="inferred from homology"/>
<dbReference type="EMBL" id="FRBG01000018">
    <property type="protein sequence ID" value="SHL25309.1"/>
    <property type="molecule type" value="Genomic_DNA"/>
</dbReference>
<dbReference type="NCBIfam" id="TIGR01356">
    <property type="entry name" value="aroA"/>
    <property type="match status" value="1"/>
</dbReference>
<comment type="pathway">
    <text evidence="2 9">Metabolic intermediate biosynthesis; chorismate biosynthesis; chorismate from D-erythrose 4-phosphate and phosphoenolpyruvate: step 6/7.</text>
</comment>
<comment type="caution">
    <text evidence="9">Lacks conserved residue(s) required for the propagation of feature annotation.</text>
</comment>
<gene>
    <name evidence="9" type="primary">aroA</name>
    <name evidence="11" type="ORF">JWYL7_0607</name>
    <name evidence="12" type="ORF">SAMN05661008_01753</name>
</gene>
<evidence type="ECO:0000256" key="2">
    <source>
        <dbReference type="ARBA" id="ARBA00004811"/>
    </source>
</evidence>
<dbReference type="EC" id="2.5.1.19" evidence="9"/>
<dbReference type="InterPro" id="IPR001986">
    <property type="entry name" value="Enolpyruvate_Tfrase_dom"/>
</dbReference>
<keyword evidence="14" id="KW-1185">Reference proteome</keyword>
<evidence type="ECO:0000256" key="5">
    <source>
        <dbReference type="ARBA" id="ARBA00022605"/>
    </source>
</evidence>
<evidence type="ECO:0000259" key="10">
    <source>
        <dbReference type="Pfam" id="PF00275"/>
    </source>
</evidence>
<comment type="caution">
    <text evidence="11">The sequence shown here is derived from an EMBL/GenBank/DDBJ whole genome shotgun (WGS) entry which is preliminary data.</text>
</comment>
<feature type="binding site" evidence="9">
    <location>
        <position position="313"/>
    </location>
    <ligand>
        <name>3-phosphoshikimate</name>
        <dbReference type="ChEBI" id="CHEBI:145989"/>
    </ligand>
</feature>
<feature type="binding site" evidence="9">
    <location>
        <position position="20"/>
    </location>
    <ligand>
        <name>3-phosphoshikimate</name>
        <dbReference type="ChEBI" id="CHEBI:145989"/>
    </ligand>
</feature>
<dbReference type="PANTHER" id="PTHR21090:SF5">
    <property type="entry name" value="PENTAFUNCTIONAL AROM POLYPEPTIDE"/>
    <property type="match status" value="1"/>
</dbReference>
<dbReference type="Proteomes" id="UP000092605">
    <property type="component" value="Unassembled WGS sequence"/>
</dbReference>
<keyword evidence="5 9" id="KW-0028">Amino-acid biosynthesis</keyword>
<keyword evidence="6 9" id="KW-0808">Transferase</keyword>
<feature type="binding site" evidence="9">
    <location>
        <position position="92"/>
    </location>
    <ligand>
        <name>phosphoenolpyruvate</name>
        <dbReference type="ChEBI" id="CHEBI:58702"/>
    </ligand>
</feature>
<evidence type="ECO:0000256" key="8">
    <source>
        <dbReference type="ARBA" id="ARBA00044633"/>
    </source>
</evidence>
<protein>
    <recommendedName>
        <fullName evidence="9">3-phosphoshikimate 1-carboxyvinyltransferase</fullName>
        <ecNumber evidence="9">2.5.1.19</ecNumber>
    </recommendedName>
    <alternativeName>
        <fullName evidence="9">5-enolpyruvylshikimate-3-phosphate synthase</fullName>
        <shortName evidence="9">EPSP synthase</shortName>
        <shortName evidence="9">EPSPS</shortName>
    </alternativeName>
</protein>
<dbReference type="HAMAP" id="MF_00210">
    <property type="entry name" value="EPSP_synth"/>
    <property type="match status" value="1"/>
</dbReference>
<feature type="binding site" evidence="9">
    <location>
        <position position="19"/>
    </location>
    <ligand>
        <name>phosphoenolpyruvate</name>
        <dbReference type="ChEBI" id="CHEBI:58702"/>
    </ligand>
</feature>
<dbReference type="CDD" id="cd01556">
    <property type="entry name" value="EPSP_synthase"/>
    <property type="match status" value="1"/>
</dbReference>
<feature type="binding site" evidence="9">
    <location>
        <position position="24"/>
    </location>
    <ligand>
        <name>3-phosphoshikimate</name>
        <dbReference type="ChEBI" id="CHEBI:145989"/>
    </ligand>
</feature>
<dbReference type="InterPro" id="IPR023193">
    <property type="entry name" value="EPSP_synthase_CS"/>
</dbReference>